<dbReference type="HOGENOM" id="CLU_2750852_0_0_6"/>
<dbReference type="Proteomes" id="UP000019205">
    <property type="component" value="Chromosome"/>
</dbReference>
<dbReference type="AlphaFoldDB" id="V7HSW2"/>
<comment type="caution">
    <text evidence="1">The sequence shown here is derived from an EMBL/GenBank/DDBJ whole genome shotgun (WGS) entry which is preliminary data.</text>
</comment>
<dbReference type="EMBL" id="AAOA02000005">
    <property type="protein sequence ID" value="ESZ89316.1"/>
    <property type="molecule type" value="Genomic_DNA"/>
</dbReference>
<name>V7HSW2_9GAMM</name>
<reference evidence="1 2" key="1">
    <citation type="journal article" date="2007" name="Proc. Natl. Acad. Sci. U.S.A.">
        <title>Characterization of a marine gammaproteobacterium capable of aerobic anoxygenic photosynthesis.</title>
        <authorList>
            <person name="Fuchs B.M."/>
            <person name="Spring S."/>
            <person name="Teeling H."/>
            <person name="Quast C."/>
            <person name="Wulf J."/>
            <person name="Schattenhofer M."/>
            <person name="Yan S."/>
            <person name="Ferriera S."/>
            <person name="Johnson J."/>
            <person name="Glockner F.O."/>
            <person name="Amann R."/>
        </authorList>
    </citation>
    <scope>NUCLEOTIDE SEQUENCE [LARGE SCALE GENOMIC DNA]</scope>
    <source>
        <strain evidence="1">KT71</strain>
    </source>
</reference>
<gene>
    <name evidence="1" type="ORF">KT71_001343</name>
</gene>
<evidence type="ECO:0000313" key="2">
    <source>
        <dbReference type="Proteomes" id="UP000019205"/>
    </source>
</evidence>
<accession>V7HSW2</accession>
<keyword evidence="2" id="KW-1185">Reference proteome</keyword>
<protein>
    <submittedName>
        <fullName evidence="1">Uncharacterized protein</fullName>
    </submittedName>
</protein>
<organism evidence="1 2">
    <name type="scientific">Congregibacter litoralis KT71</name>
    <dbReference type="NCBI Taxonomy" id="314285"/>
    <lineage>
        <taxon>Bacteria</taxon>
        <taxon>Pseudomonadati</taxon>
        <taxon>Pseudomonadota</taxon>
        <taxon>Gammaproteobacteria</taxon>
        <taxon>Cellvibrionales</taxon>
        <taxon>Halieaceae</taxon>
        <taxon>Congregibacter</taxon>
    </lineage>
</organism>
<evidence type="ECO:0000313" key="1">
    <source>
        <dbReference type="EMBL" id="ESZ89316.1"/>
    </source>
</evidence>
<reference evidence="1 2" key="2">
    <citation type="journal article" date="2009" name="PLoS ONE">
        <title>The photosynthetic apparatus and its regulation in the aerobic gammaproteobacterium Congregibacter litoralis gen. nov., sp. nov.</title>
        <authorList>
            <person name="Spring S."/>
            <person name="Lunsdorf H."/>
            <person name="Fuchs B.M."/>
            <person name="Tindall B.J."/>
        </authorList>
    </citation>
    <scope>NUCLEOTIDE SEQUENCE [LARGE SCALE GENOMIC DNA]</scope>
    <source>
        <strain evidence="1">KT71</strain>
    </source>
</reference>
<sequence length="70" mass="7847">MVPASKSCFAPIWRKKPDTREKGAHKKGARRRLVFIYLHASYTDCILALQKSSAPDLEAIAEVYAVASQR</sequence>
<proteinExistence type="predicted"/>